<gene>
    <name evidence="5" type="ORF">ACFORL_01785</name>
</gene>
<dbReference type="PANTHER" id="PTHR37423">
    <property type="entry name" value="SOLUBLE LYTIC MUREIN TRANSGLYCOSYLASE-RELATED"/>
    <property type="match status" value="1"/>
</dbReference>
<organism evidence="5 6">
    <name type="scientific">Legionella dresdenensis</name>
    <dbReference type="NCBI Taxonomy" id="450200"/>
    <lineage>
        <taxon>Bacteria</taxon>
        <taxon>Pseudomonadati</taxon>
        <taxon>Pseudomonadota</taxon>
        <taxon>Gammaproteobacteria</taxon>
        <taxon>Legionellales</taxon>
        <taxon>Legionellaceae</taxon>
        <taxon>Legionella</taxon>
    </lineage>
</organism>
<dbReference type="InterPro" id="IPR023346">
    <property type="entry name" value="Lysozyme-like_dom_sf"/>
</dbReference>
<dbReference type="Gene3D" id="1.25.20.10">
    <property type="entry name" value="Bacterial muramidases"/>
    <property type="match status" value="1"/>
</dbReference>
<evidence type="ECO:0000256" key="3">
    <source>
        <dbReference type="SAM" id="SignalP"/>
    </source>
</evidence>
<accession>A0ABV8CCI9</accession>
<keyword evidence="6" id="KW-1185">Reference proteome</keyword>
<sequence>MKKLVCFYLAASLFALPSWSGDISGQAYTERFNNYLKWRQNLPAQPDSEFLAFISDDTPLAVKLRERWLYQLARQKNWGEFSKYYKPTDDIGLQCFAGLADYYQDRQAQAFEIAKPLWLSAESRPQACNQLFDLMLKSDNFDEKLLSQRINLALEKRNLALARYLLKQYRQPRHKDEQLLVTIHQNPARITQVTSGDLHDEFYLYGLKRMVAINMDKAIQYSRNDQAKKLLSPAQKQAFLAHVALYKAMRNHDDASDWFSKVQSSYYTDILLDWQIRYALKRLQWKEVKKLASYQDPESPCWQYWLARAEEATGDSAKAKEIYQKLAETRNYYGFLASLHLNKKPAFCNENPIKNMALLKPYQPVIDNIKSLYFSKQTVEASRMLNDFVSELPKEDKSAVIYWVSNELQWHGKAIYLSSNEQLNNQLALRFPLAHHETVSAYAKSYQLPAEFIYAIIRQESTFRDDVVSSAGARGLMQIMPQTASQVAKREKIAYTDKAQLFSTQKNINIGAAYLKHLAKRFRYHPILVAAAYNAGPRQVNYWLKNHPPKQIDIWIETLPWQETRNYLKNVLAFYAVYQYRMQQKPDLKIFMEPL</sequence>
<evidence type="ECO:0000259" key="4">
    <source>
        <dbReference type="Pfam" id="PF01464"/>
    </source>
</evidence>
<keyword evidence="2 3" id="KW-0732">Signal</keyword>
<reference evidence="6" key="1">
    <citation type="journal article" date="2019" name="Int. J. Syst. Evol. Microbiol.">
        <title>The Global Catalogue of Microorganisms (GCM) 10K type strain sequencing project: providing services to taxonomists for standard genome sequencing and annotation.</title>
        <authorList>
            <consortium name="The Broad Institute Genomics Platform"/>
            <consortium name="The Broad Institute Genome Sequencing Center for Infectious Disease"/>
            <person name="Wu L."/>
            <person name="Ma J."/>
        </authorList>
    </citation>
    <scope>NUCLEOTIDE SEQUENCE [LARGE SCALE GENOMIC DNA]</scope>
    <source>
        <strain evidence="6">CCUG 59858</strain>
    </source>
</reference>
<dbReference type="InterPro" id="IPR008939">
    <property type="entry name" value="Lytic_TGlycosylase_superhlx_U"/>
</dbReference>
<feature type="signal peptide" evidence="3">
    <location>
        <begin position="1"/>
        <end position="20"/>
    </location>
</feature>
<feature type="chain" id="PRO_5046202178" evidence="3">
    <location>
        <begin position="21"/>
        <end position="595"/>
    </location>
</feature>
<evidence type="ECO:0000256" key="2">
    <source>
        <dbReference type="ARBA" id="ARBA00022729"/>
    </source>
</evidence>
<dbReference type="SUPFAM" id="SSF53955">
    <property type="entry name" value="Lysozyme-like"/>
    <property type="match status" value="1"/>
</dbReference>
<comment type="similarity">
    <text evidence="1">Belongs to the transglycosylase Slt family.</text>
</comment>
<comment type="caution">
    <text evidence="5">The sequence shown here is derived from an EMBL/GenBank/DDBJ whole genome shotgun (WGS) entry which is preliminary data.</text>
</comment>
<dbReference type="EMBL" id="JBHSAB010000001">
    <property type="protein sequence ID" value="MFC3907812.1"/>
    <property type="molecule type" value="Genomic_DNA"/>
</dbReference>
<evidence type="ECO:0000313" key="6">
    <source>
        <dbReference type="Proteomes" id="UP001595758"/>
    </source>
</evidence>
<dbReference type="PANTHER" id="PTHR37423:SF5">
    <property type="entry name" value="SOLUBLE LYTIC MUREIN TRANSGLYCOSYLASE"/>
    <property type="match status" value="1"/>
</dbReference>
<protein>
    <submittedName>
        <fullName evidence="5">Transglycosylase SLT domain-containing protein</fullName>
    </submittedName>
</protein>
<dbReference type="RefSeq" id="WP_382340512.1">
    <property type="nucleotide sequence ID" value="NZ_JBHSAB010000001.1"/>
</dbReference>
<proteinExistence type="inferred from homology"/>
<evidence type="ECO:0000313" key="5">
    <source>
        <dbReference type="EMBL" id="MFC3907812.1"/>
    </source>
</evidence>
<evidence type="ECO:0000256" key="1">
    <source>
        <dbReference type="ARBA" id="ARBA00007734"/>
    </source>
</evidence>
<feature type="domain" description="Transglycosylase SLT" evidence="4">
    <location>
        <begin position="439"/>
        <end position="554"/>
    </location>
</feature>
<name>A0ABV8CCI9_9GAMM</name>
<dbReference type="Gene3D" id="1.10.530.10">
    <property type="match status" value="1"/>
</dbReference>
<dbReference type="CDD" id="cd13401">
    <property type="entry name" value="Slt70-like"/>
    <property type="match status" value="1"/>
</dbReference>
<dbReference type="SUPFAM" id="SSF48435">
    <property type="entry name" value="Bacterial muramidases"/>
    <property type="match status" value="1"/>
</dbReference>
<dbReference type="Proteomes" id="UP001595758">
    <property type="component" value="Unassembled WGS sequence"/>
</dbReference>
<dbReference type="Pfam" id="PF01464">
    <property type="entry name" value="SLT"/>
    <property type="match status" value="1"/>
</dbReference>
<dbReference type="InterPro" id="IPR008258">
    <property type="entry name" value="Transglycosylase_SLT_dom_1"/>
</dbReference>